<dbReference type="STRING" id="283786.SAMN04487990_10552"/>
<dbReference type="GO" id="GO:0005524">
    <property type="term" value="F:ATP binding"/>
    <property type="evidence" value="ECO:0007669"/>
    <property type="project" value="UniProtKB-KW"/>
</dbReference>
<evidence type="ECO:0000259" key="3">
    <source>
        <dbReference type="PROSITE" id="PS51459"/>
    </source>
</evidence>
<sequence>MEYNWQQKDWRKFSFKQEDLEDLLFRFTENTGVVKGLLKTLSNENRNESLVDILVSEAIKTSEIEGEFLSRKDVMSSIKNNLGLTKNPEIVKDNQAKGMASLVSQIHTTYNAPLTEAMLLDWYKVIFPGVNKIAVGEWRSHLAPMQVVSGTYGKEKVHFEAPPSKQVPKEMTAFVEWFNDTAPNGSKEIKHAPIRSAIAHLYFETIHPFEDGNGRIGRAIAEKALLQTLDFPLLISLSSAIEINRNQYYEALKSGQRSNKITPWLIYFIGIIITAQQQSEALINFTLQKTKLFDTYRDQLNTRQIKVLKRMLQEGVKGFEGGMTAKKYMRITQTSKPTATRDLQKLKEINVFESYGEGRSTAYKLNLNF</sequence>
<dbReference type="InterPro" id="IPR025230">
    <property type="entry name" value="DUF4172"/>
</dbReference>
<feature type="domain" description="Fido" evidence="3">
    <location>
        <begin position="114"/>
        <end position="270"/>
    </location>
</feature>
<dbReference type="Proteomes" id="UP000198846">
    <property type="component" value="Unassembled WGS sequence"/>
</dbReference>
<dbReference type="PANTHER" id="PTHR13504">
    <property type="entry name" value="FIDO DOMAIN-CONTAINING PROTEIN DDB_G0283145"/>
    <property type="match status" value="1"/>
</dbReference>
<accession>A0A1H3XJB6</accession>
<name>A0A1H3XJB6_BIZPA</name>
<keyword evidence="5" id="KW-1185">Reference proteome</keyword>
<dbReference type="AlphaFoldDB" id="A0A1H3XJB6"/>
<dbReference type="InterPro" id="IPR040198">
    <property type="entry name" value="Fido_containing"/>
</dbReference>
<evidence type="ECO:0000256" key="2">
    <source>
        <dbReference type="PIRSR" id="PIRSR640198-2"/>
    </source>
</evidence>
<reference evidence="5" key="1">
    <citation type="submission" date="2016-10" db="EMBL/GenBank/DDBJ databases">
        <authorList>
            <person name="Varghese N."/>
            <person name="Submissions S."/>
        </authorList>
    </citation>
    <scope>NUCLEOTIDE SEQUENCE [LARGE SCALE GENOMIC DNA]</scope>
    <source>
        <strain evidence="5">DSM 23842</strain>
    </source>
</reference>
<protein>
    <submittedName>
        <fullName evidence="4">Fic family protein</fullName>
    </submittedName>
</protein>
<evidence type="ECO:0000256" key="1">
    <source>
        <dbReference type="PIRSR" id="PIRSR640198-1"/>
    </source>
</evidence>
<feature type="binding site" evidence="2">
    <location>
        <begin position="211"/>
        <end position="218"/>
    </location>
    <ligand>
        <name>ATP</name>
        <dbReference type="ChEBI" id="CHEBI:30616"/>
    </ligand>
</feature>
<proteinExistence type="predicted"/>
<dbReference type="PANTHER" id="PTHR13504:SF33">
    <property type="entry name" value="FIC FAMILY PROTEIN"/>
    <property type="match status" value="1"/>
</dbReference>
<dbReference type="Gene3D" id="1.10.10.10">
    <property type="entry name" value="Winged helix-like DNA-binding domain superfamily/Winged helix DNA-binding domain"/>
    <property type="match status" value="1"/>
</dbReference>
<organism evidence="4 5">
    <name type="scientific">Bizionia paragorgiae</name>
    <dbReference type="NCBI Taxonomy" id="283786"/>
    <lineage>
        <taxon>Bacteria</taxon>
        <taxon>Pseudomonadati</taxon>
        <taxon>Bacteroidota</taxon>
        <taxon>Flavobacteriia</taxon>
        <taxon>Flavobacteriales</taxon>
        <taxon>Flavobacteriaceae</taxon>
        <taxon>Bizionia</taxon>
    </lineage>
</organism>
<dbReference type="InterPro" id="IPR003812">
    <property type="entry name" value="Fido"/>
</dbReference>
<dbReference type="PROSITE" id="PS51459">
    <property type="entry name" value="FIDO"/>
    <property type="match status" value="1"/>
</dbReference>
<dbReference type="InterPro" id="IPR036597">
    <property type="entry name" value="Fido-like_dom_sf"/>
</dbReference>
<feature type="binding site" evidence="2">
    <location>
        <begin position="248"/>
        <end position="249"/>
    </location>
    <ligand>
        <name>ATP</name>
        <dbReference type="ChEBI" id="CHEBI:30616"/>
    </ligand>
</feature>
<gene>
    <name evidence="4" type="ORF">SAMN04487990_10552</name>
</gene>
<keyword evidence="2" id="KW-0067">ATP-binding</keyword>
<dbReference type="Gene3D" id="1.10.3290.10">
    <property type="entry name" value="Fido-like domain"/>
    <property type="match status" value="1"/>
</dbReference>
<dbReference type="Pfam" id="PF02661">
    <property type="entry name" value="Fic"/>
    <property type="match status" value="1"/>
</dbReference>
<feature type="active site" evidence="1">
    <location>
        <position position="207"/>
    </location>
</feature>
<keyword evidence="2" id="KW-0547">Nucleotide-binding</keyword>
<evidence type="ECO:0000313" key="4">
    <source>
        <dbReference type="EMBL" id="SDZ99545.1"/>
    </source>
</evidence>
<dbReference type="SUPFAM" id="SSF140931">
    <property type="entry name" value="Fic-like"/>
    <property type="match status" value="1"/>
</dbReference>
<dbReference type="OrthoDB" id="9814400at2"/>
<dbReference type="EMBL" id="FNQK01000005">
    <property type="protein sequence ID" value="SDZ99545.1"/>
    <property type="molecule type" value="Genomic_DNA"/>
</dbReference>
<evidence type="ECO:0000313" key="5">
    <source>
        <dbReference type="Proteomes" id="UP000198846"/>
    </source>
</evidence>
<dbReference type="RefSeq" id="WP_092133013.1">
    <property type="nucleotide sequence ID" value="NZ_FNQK01000005.1"/>
</dbReference>
<dbReference type="InterPro" id="IPR036388">
    <property type="entry name" value="WH-like_DNA-bd_sf"/>
</dbReference>
<dbReference type="Pfam" id="PF13776">
    <property type="entry name" value="DUF4172"/>
    <property type="match status" value="1"/>
</dbReference>